<dbReference type="PANTHER" id="PTHR46523">
    <property type="entry name" value="DCTP PYROPHOSPHATASE 1"/>
    <property type="match status" value="1"/>
</dbReference>
<accession>A0A2A7S8D4</accession>
<dbReference type="CDD" id="cd11537">
    <property type="entry name" value="NTP-PPase_RS21-C6_like"/>
    <property type="match status" value="1"/>
</dbReference>
<dbReference type="Pfam" id="PF12643">
    <property type="entry name" value="MazG-like"/>
    <property type="match status" value="1"/>
</dbReference>
<dbReference type="EMBL" id="PDDY01000004">
    <property type="protein sequence ID" value="PEH39732.1"/>
    <property type="molecule type" value="Genomic_DNA"/>
</dbReference>
<dbReference type="Proteomes" id="UP000220629">
    <property type="component" value="Unassembled WGS sequence"/>
</dbReference>
<proteinExistence type="predicted"/>
<dbReference type="GO" id="GO:0005829">
    <property type="term" value="C:cytosol"/>
    <property type="evidence" value="ECO:0007669"/>
    <property type="project" value="TreeGrafter"/>
</dbReference>
<dbReference type="InterPro" id="IPR025984">
    <property type="entry name" value="DCTPP"/>
</dbReference>
<dbReference type="InterPro" id="IPR052555">
    <property type="entry name" value="dCTP_Pyrophosphatase"/>
</dbReference>
<dbReference type="SUPFAM" id="SSF101386">
    <property type="entry name" value="all-alpha NTP pyrophosphatases"/>
    <property type="match status" value="1"/>
</dbReference>
<dbReference type="AlphaFoldDB" id="A0A2A7S8D4"/>
<evidence type="ECO:0000313" key="2">
    <source>
        <dbReference type="Proteomes" id="UP000220629"/>
    </source>
</evidence>
<protein>
    <submittedName>
        <fullName evidence="1">Nucleotide pyrophosphohydrolase</fullName>
    </submittedName>
</protein>
<dbReference type="PIRSF" id="PIRSF029826">
    <property type="entry name" value="UCP029826_pph"/>
    <property type="match status" value="1"/>
</dbReference>
<gene>
    <name evidence="1" type="ORF">CRM94_36415</name>
</gene>
<keyword evidence="1" id="KW-0378">Hydrolase</keyword>
<comment type="caution">
    <text evidence="1">The sequence shown here is derived from an EMBL/GenBank/DDBJ whole genome shotgun (WGS) entry which is preliminary data.</text>
</comment>
<dbReference type="GO" id="GO:0042262">
    <property type="term" value="P:DNA protection"/>
    <property type="evidence" value="ECO:0007669"/>
    <property type="project" value="TreeGrafter"/>
</dbReference>
<reference evidence="2" key="1">
    <citation type="submission" date="2017-09" db="EMBL/GenBank/DDBJ databases">
        <title>FDA dAtabase for Regulatory Grade micrObial Sequences (FDA-ARGOS): Supporting development and validation of Infectious Disease Dx tests.</title>
        <authorList>
            <person name="Minogue T."/>
            <person name="Wolcott M."/>
            <person name="Wasieloski L."/>
            <person name="Aguilar W."/>
            <person name="Moore D."/>
            <person name="Tallon L."/>
            <person name="Sadzewicz L."/>
            <person name="Ott S."/>
            <person name="Zhao X."/>
            <person name="Nagaraj S."/>
            <person name="Vavikolanu K."/>
            <person name="Aluvathingal J."/>
            <person name="Nadendla S."/>
            <person name="Sichtig H."/>
        </authorList>
    </citation>
    <scope>NUCLEOTIDE SEQUENCE [LARGE SCALE GENOMIC DNA]</scope>
    <source>
        <strain evidence="2">FDAARGOS_390</strain>
    </source>
</reference>
<dbReference type="Gene3D" id="1.10.287.1080">
    <property type="entry name" value="MazG-like"/>
    <property type="match status" value="1"/>
</dbReference>
<name>A0A2A7S8D4_BURGA</name>
<dbReference type="RefSeq" id="WP_098154597.1">
    <property type="nucleotide sequence ID" value="NZ_CADEQB010000034.1"/>
</dbReference>
<dbReference type="GO" id="GO:0047840">
    <property type="term" value="F:dCTP diphosphatase activity"/>
    <property type="evidence" value="ECO:0007669"/>
    <property type="project" value="TreeGrafter"/>
</dbReference>
<dbReference type="GO" id="GO:0006253">
    <property type="term" value="P:dCTP catabolic process"/>
    <property type="evidence" value="ECO:0007669"/>
    <property type="project" value="TreeGrafter"/>
</dbReference>
<organism evidence="1 2">
    <name type="scientific">Burkholderia gladioli</name>
    <name type="common">Pseudomonas marginata</name>
    <name type="synonym">Phytomonas marginata</name>
    <dbReference type="NCBI Taxonomy" id="28095"/>
    <lineage>
        <taxon>Bacteria</taxon>
        <taxon>Pseudomonadati</taxon>
        <taxon>Pseudomonadota</taxon>
        <taxon>Betaproteobacteria</taxon>
        <taxon>Burkholderiales</taxon>
        <taxon>Burkholderiaceae</taxon>
        <taxon>Burkholderia</taxon>
    </lineage>
</organism>
<sequence>MNDQNERDSLLTARDILREFVAERGWARFHTPKNLATALSVEASELLEPFQWLNSGEAAELGEAGLQAVRHEMADVLAYLVQLADRLDVDLRAAFLEKMAINRRKYPAEKVFGDSRKYSDYEDDHGNSAPPA</sequence>
<dbReference type="PANTHER" id="PTHR46523:SF1">
    <property type="entry name" value="DCTP PYROPHOSPHATASE 1"/>
    <property type="match status" value="1"/>
</dbReference>
<evidence type="ECO:0000313" key="1">
    <source>
        <dbReference type="EMBL" id="PEH39732.1"/>
    </source>
</evidence>